<sequence length="81" mass="9327">MITFGEAQRLVESLDDVQIEHEAVGYGDEIIVTEKISDDGWLDPMKYLINVDTQAVRHLGSSPFDWPQWYADDKEERVTLT</sequence>
<protein>
    <submittedName>
        <fullName evidence="1">Uncharacterized protein</fullName>
    </submittedName>
</protein>
<proteinExistence type="predicted"/>
<organism evidence="1 2">
    <name type="scientific">Corynebacterium incognita</name>
    <dbReference type="NCBI Taxonomy" id="2754725"/>
    <lineage>
        <taxon>Bacteria</taxon>
        <taxon>Bacillati</taxon>
        <taxon>Actinomycetota</taxon>
        <taxon>Actinomycetes</taxon>
        <taxon>Mycobacteriales</taxon>
        <taxon>Corynebacteriaceae</taxon>
        <taxon>Corynebacterium</taxon>
    </lineage>
</organism>
<name>A0A7G7CRP6_9CORY</name>
<reference evidence="1 2" key="1">
    <citation type="submission" date="2020-07" db="EMBL/GenBank/DDBJ databases">
        <title>Complete genome and description of Corynebacterium incognita strain Marseille-Q3630 sp. nov.</title>
        <authorList>
            <person name="Boxberger M."/>
        </authorList>
    </citation>
    <scope>NUCLEOTIDE SEQUENCE [LARGE SCALE GENOMIC DNA]</scope>
    <source>
        <strain evidence="1 2">Marseille-Q3630</strain>
    </source>
</reference>
<dbReference type="KEGG" id="cik:H0194_04595"/>
<evidence type="ECO:0000313" key="1">
    <source>
        <dbReference type="EMBL" id="QNE90262.1"/>
    </source>
</evidence>
<dbReference type="EMBL" id="CP059404">
    <property type="protein sequence ID" value="QNE90262.1"/>
    <property type="molecule type" value="Genomic_DNA"/>
</dbReference>
<dbReference type="Proteomes" id="UP000515743">
    <property type="component" value="Chromosome"/>
</dbReference>
<accession>A0A7G7CRP6</accession>
<keyword evidence="2" id="KW-1185">Reference proteome</keyword>
<gene>
    <name evidence="1" type="ORF">H0194_04595</name>
</gene>
<evidence type="ECO:0000313" key="2">
    <source>
        <dbReference type="Proteomes" id="UP000515743"/>
    </source>
</evidence>
<dbReference type="RefSeq" id="WP_185176635.1">
    <property type="nucleotide sequence ID" value="NZ_CP059404.1"/>
</dbReference>
<dbReference type="AlphaFoldDB" id="A0A7G7CRP6"/>